<dbReference type="Gene3D" id="3.40.640.10">
    <property type="entry name" value="Type I PLP-dependent aspartate aminotransferase-like (Major domain)"/>
    <property type="match status" value="1"/>
</dbReference>
<evidence type="ECO:0000256" key="2">
    <source>
        <dbReference type="ARBA" id="ARBA00007441"/>
    </source>
</evidence>
<protein>
    <recommendedName>
        <fullName evidence="8">Aspartate aminotransferase</fullName>
        <ecNumber evidence="8">2.6.1.1</ecNumber>
    </recommendedName>
</protein>
<dbReference type="STRING" id="4432.A0A1U8AAH7"/>
<dbReference type="InterPro" id="IPR000796">
    <property type="entry name" value="Asp_trans"/>
</dbReference>
<keyword evidence="5 8" id="KW-0808">Transferase</keyword>
<comment type="catalytic activity">
    <reaction evidence="7 8">
        <text>L-aspartate + 2-oxoglutarate = oxaloacetate + L-glutamate</text>
        <dbReference type="Rhea" id="RHEA:21824"/>
        <dbReference type="ChEBI" id="CHEBI:16452"/>
        <dbReference type="ChEBI" id="CHEBI:16810"/>
        <dbReference type="ChEBI" id="CHEBI:29985"/>
        <dbReference type="ChEBI" id="CHEBI:29991"/>
        <dbReference type="EC" id="2.6.1.1"/>
    </reaction>
</comment>
<dbReference type="InterPro" id="IPR015421">
    <property type="entry name" value="PyrdxlP-dep_Trfase_major"/>
</dbReference>
<keyword evidence="4 8" id="KW-0032">Aminotransferase</keyword>
<evidence type="ECO:0000313" key="11">
    <source>
        <dbReference type="RefSeq" id="XP_010264465.1"/>
    </source>
</evidence>
<dbReference type="InterPro" id="IPR004839">
    <property type="entry name" value="Aminotransferase_I/II_large"/>
</dbReference>
<evidence type="ECO:0000256" key="4">
    <source>
        <dbReference type="ARBA" id="ARBA00022576"/>
    </source>
</evidence>
<feature type="domain" description="Aminotransferase class I/classII large" evidence="9">
    <location>
        <begin position="48"/>
        <end position="413"/>
    </location>
</feature>
<dbReference type="OrthoDB" id="6752799at2759"/>
<evidence type="ECO:0000256" key="7">
    <source>
        <dbReference type="ARBA" id="ARBA00049185"/>
    </source>
</evidence>
<evidence type="ECO:0000259" key="9">
    <source>
        <dbReference type="Pfam" id="PF00155"/>
    </source>
</evidence>
<dbReference type="PRINTS" id="PR00799">
    <property type="entry name" value="TRANSAMINASE"/>
</dbReference>
<sequence length="423" mass="47794">MKSGVVWRCLRRRSMSTSVIDWWDNVGIAPKDPILSITEAYFADSSPRKINLGVGAYRDDEGKPVVLQCVRDAQAKIAGCEFLESLSRQGSMKLVDESVKLAYGESSDVVKEGRFAGVQALSGTGACRLFAEFQRRFRPEAQIYLPAPTWSNHRNIWRDAQVPQRTFRYYNLESKILHFEALMDDVKNAPNYSFFLLHPCAHNPTGVDPTEEQWREISYQFKVKNHFPFFDMAYQGFASGDLDRDAQAIRIFLNDGHLIGCAQSFAKNMGLYGQRVGCLSILCKDAKQAISVKSQLQQIARAMYSNPPVYGALLVSTILDDPDLRNLWVKELKVMADRIIKIRAVLRKNLLELGSPLNWDHITNQVGMFCYSGLTPEQVDQLTNKFHIYMTRDGRISMAGVTTENVAYLANAIHKVTKSGKES</sequence>
<evidence type="ECO:0000256" key="5">
    <source>
        <dbReference type="ARBA" id="ARBA00022679"/>
    </source>
</evidence>
<dbReference type="GO" id="GO:0030170">
    <property type="term" value="F:pyridoxal phosphate binding"/>
    <property type="evidence" value="ECO:0007669"/>
    <property type="project" value="InterPro"/>
</dbReference>
<dbReference type="CDD" id="cd00609">
    <property type="entry name" value="AAT_like"/>
    <property type="match status" value="1"/>
</dbReference>
<comment type="cofactor">
    <cofactor evidence="1">
        <name>pyridoxal 5'-phosphate</name>
        <dbReference type="ChEBI" id="CHEBI:597326"/>
    </cofactor>
</comment>
<dbReference type="GO" id="GO:0004069">
    <property type="term" value="F:L-aspartate:2-oxoglutarate aminotransferase activity"/>
    <property type="evidence" value="ECO:0000318"/>
    <property type="project" value="GO_Central"/>
</dbReference>
<dbReference type="Pfam" id="PF00155">
    <property type="entry name" value="Aminotran_1_2"/>
    <property type="match status" value="1"/>
</dbReference>
<dbReference type="FunFam" id="3.90.1150.10:FF:000001">
    <property type="entry name" value="Aspartate aminotransferase"/>
    <property type="match status" value="1"/>
</dbReference>
<dbReference type="InterPro" id="IPR004838">
    <property type="entry name" value="NHTrfase_class1_PyrdxlP-BS"/>
</dbReference>
<comment type="similarity">
    <text evidence="2">Belongs to the class-I pyridoxal-phosphate-dependent aminotransferase family.</text>
</comment>
<dbReference type="KEGG" id="nnu:104602468"/>
<dbReference type="GeneID" id="104602468"/>
<keyword evidence="10" id="KW-1185">Reference proteome</keyword>
<dbReference type="GO" id="GO:0005739">
    <property type="term" value="C:mitochondrion"/>
    <property type="evidence" value="ECO:0000318"/>
    <property type="project" value="GO_Central"/>
</dbReference>
<evidence type="ECO:0000256" key="8">
    <source>
        <dbReference type="RuleBase" id="RU000480"/>
    </source>
</evidence>
<dbReference type="InterPro" id="IPR015424">
    <property type="entry name" value="PyrdxlP-dep_Trfase"/>
</dbReference>
<organism evidence="10 11">
    <name type="scientific">Nelumbo nucifera</name>
    <name type="common">Sacred lotus</name>
    <dbReference type="NCBI Taxonomy" id="4432"/>
    <lineage>
        <taxon>Eukaryota</taxon>
        <taxon>Viridiplantae</taxon>
        <taxon>Streptophyta</taxon>
        <taxon>Embryophyta</taxon>
        <taxon>Tracheophyta</taxon>
        <taxon>Spermatophyta</taxon>
        <taxon>Magnoliopsida</taxon>
        <taxon>Proteales</taxon>
        <taxon>Nelumbonaceae</taxon>
        <taxon>Nelumbo</taxon>
    </lineage>
</organism>
<dbReference type="InParanoid" id="A0A1U8AAH7"/>
<reference evidence="11" key="1">
    <citation type="submission" date="2025-08" db="UniProtKB">
        <authorList>
            <consortium name="RefSeq"/>
        </authorList>
    </citation>
    <scope>IDENTIFICATION</scope>
</reference>
<dbReference type="PANTHER" id="PTHR11879">
    <property type="entry name" value="ASPARTATE AMINOTRANSFERASE"/>
    <property type="match status" value="1"/>
</dbReference>
<dbReference type="EC" id="2.6.1.1" evidence="8"/>
<dbReference type="PANTHER" id="PTHR11879:SF14">
    <property type="entry name" value="ASPARTATE AMINOTRANSFERASE"/>
    <property type="match status" value="1"/>
</dbReference>
<dbReference type="GO" id="GO:0006520">
    <property type="term" value="P:amino acid metabolic process"/>
    <property type="evidence" value="ECO:0007669"/>
    <property type="project" value="InterPro"/>
</dbReference>
<accession>A0A1U8AAH7</accession>
<comment type="miscellaneous">
    <text evidence="8">In eukaryotes there are cytoplasmic, mitochondrial and chloroplastic isozymes.</text>
</comment>
<dbReference type="Proteomes" id="UP000189703">
    <property type="component" value="Unplaced"/>
</dbReference>
<dbReference type="FunFam" id="3.40.640.10:FF:000015">
    <property type="entry name" value="Aspartate aminotransferase"/>
    <property type="match status" value="1"/>
</dbReference>
<keyword evidence="6" id="KW-0663">Pyridoxal phosphate</keyword>
<evidence type="ECO:0000313" key="10">
    <source>
        <dbReference type="Proteomes" id="UP000189703"/>
    </source>
</evidence>
<evidence type="ECO:0000256" key="6">
    <source>
        <dbReference type="ARBA" id="ARBA00022898"/>
    </source>
</evidence>
<dbReference type="eggNOG" id="KOG1411">
    <property type="taxonomic scope" value="Eukaryota"/>
</dbReference>
<dbReference type="Gene3D" id="3.90.1150.10">
    <property type="entry name" value="Aspartate Aminotransferase, domain 1"/>
    <property type="match status" value="1"/>
</dbReference>
<dbReference type="SUPFAM" id="SSF53383">
    <property type="entry name" value="PLP-dependent transferases"/>
    <property type="match status" value="1"/>
</dbReference>
<dbReference type="PROSITE" id="PS00105">
    <property type="entry name" value="AA_TRANSFER_CLASS_1"/>
    <property type="match status" value="1"/>
</dbReference>
<dbReference type="RefSeq" id="XP_010264465.1">
    <property type="nucleotide sequence ID" value="XM_010266163.2"/>
</dbReference>
<evidence type="ECO:0000256" key="1">
    <source>
        <dbReference type="ARBA" id="ARBA00001933"/>
    </source>
</evidence>
<dbReference type="NCBIfam" id="NF006719">
    <property type="entry name" value="PRK09257.1"/>
    <property type="match status" value="1"/>
</dbReference>
<dbReference type="InterPro" id="IPR015422">
    <property type="entry name" value="PyrdxlP-dep_Trfase_small"/>
</dbReference>
<proteinExistence type="inferred from homology"/>
<evidence type="ECO:0000256" key="3">
    <source>
        <dbReference type="ARBA" id="ARBA00011738"/>
    </source>
</evidence>
<gene>
    <name evidence="11" type="primary">LOC104602468</name>
</gene>
<comment type="subunit">
    <text evidence="3 8">Homodimer.</text>
</comment>
<name>A0A1U8AAH7_NELNU</name>
<dbReference type="AlphaFoldDB" id="A0A1U8AAH7"/>
<dbReference type="OMA" id="KNAPDCS"/>